<dbReference type="Pfam" id="PF00528">
    <property type="entry name" value="BPD_transp_1"/>
    <property type="match status" value="1"/>
</dbReference>
<dbReference type="CDD" id="cd06261">
    <property type="entry name" value="TM_PBP2"/>
    <property type="match status" value="1"/>
</dbReference>
<evidence type="ECO:0000259" key="8">
    <source>
        <dbReference type="PROSITE" id="PS50928"/>
    </source>
</evidence>
<feature type="transmembrane region" description="Helical" evidence="7">
    <location>
        <begin position="134"/>
        <end position="161"/>
    </location>
</feature>
<dbReference type="PROSITE" id="PS50928">
    <property type="entry name" value="ABC_TM1"/>
    <property type="match status" value="1"/>
</dbReference>
<dbReference type="OrthoDB" id="9807402at2"/>
<feature type="transmembrane region" description="Helical" evidence="7">
    <location>
        <begin position="99"/>
        <end position="122"/>
    </location>
</feature>
<reference evidence="9 10" key="1">
    <citation type="submission" date="2016-10" db="EMBL/GenBank/DDBJ databases">
        <authorList>
            <person name="de Groot N.N."/>
        </authorList>
    </citation>
    <scope>NUCLEOTIDE SEQUENCE [LARGE SCALE GENOMIC DNA]</scope>
    <source>
        <strain evidence="9 10">DSM 25294</strain>
    </source>
</reference>
<evidence type="ECO:0000256" key="2">
    <source>
        <dbReference type="ARBA" id="ARBA00022448"/>
    </source>
</evidence>
<evidence type="ECO:0000256" key="4">
    <source>
        <dbReference type="ARBA" id="ARBA00022692"/>
    </source>
</evidence>
<dbReference type="GO" id="GO:0005886">
    <property type="term" value="C:plasma membrane"/>
    <property type="evidence" value="ECO:0007669"/>
    <property type="project" value="UniProtKB-SubCell"/>
</dbReference>
<evidence type="ECO:0000313" key="9">
    <source>
        <dbReference type="EMBL" id="SDK60295.1"/>
    </source>
</evidence>
<gene>
    <name evidence="9" type="ORF">SAMN04488026_104618</name>
</gene>
<comment type="similarity">
    <text evidence="7">Belongs to the binding-protein-dependent transport system permease family.</text>
</comment>
<comment type="subcellular location">
    <subcellularLocation>
        <location evidence="1 7">Cell membrane</location>
        <topology evidence="1 7">Multi-pass membrane protein</topology>
    </subcellularLocation>
</comment>
<evidence type="ECO:0000313" key="10">
    <source>
        <dbReference type="Proteomes" id="UP000199382"/>
    </source>
</evidence>
<evidence type="ECO:0000256" key="6">
    <source>
        <dbReference type="ARBA" id="ARBA00023136"/>
    </source>
</evidence>
<feature type="transmembrane region" description="Helical" evidence="7">
    <location>
        <begin position="181"/>
        <end position="200"/>
    </location>
</feature>
<dbReference type="InterPro" id="IPR000515">
    <property type="entry name" value="MetI-like"/>
</dbReference>
<dbReference type="PANTHER" id="PTHR43163:SF3">
    <property type="entry name" value="PEPTIDE ABC TRANSPORTER PERMEASE PROTEIN"/>
    <property type="match status" value="1"/>
</dbReference>
<feature type="transmembrane region" description="Helical" evidence="7">
    <location>
        <begin position="232"/>
        <end position="252"/>
    </location>
</feature>
<dbReference type="InterPro" id="IPR035906">
    <property type="entry name" value="MetI-like_sf"/>
</dbReference>
<dbReference type="GO" id="GO:0055085">
    <property type="term" value="P:transmembrane transport"/>
    <property type="evidence" value="ECO:0007669"/>
    <property type="project" value="InterPro"/>
</dbReference>
<proteinExistence type="inferred from homology"/>
<evidence type="ECO:0000256" key="3">
    <source>
        <dbReference type="ARBA" id="ARBA00022475"/>
    </source>
</evidence>
<organism evidence="9 10">
    <name type="scientific">Aliiruegeria lutimaris</name>
    <dbReference type="NCBI Taxonomy" id="571298"/>
    <lineage>
        <taxon>Bacteria</taxon>
        <taxon>Pseudomonadati</taxon>
        <taxon>Pseudomonadota</taxon>
        <taxon>Alphaproteobacteria</taxon>
        <taxon>Rhodobacterales</taxon>
        <taxon>Roseobacteraceae</taxon>
        <taxon>Aliiruegeria</taxon>
    </lineage>
</organism>
<dbReference type="Pfam" id="PF19300">
    <property type="entry name" value="BPD_transp_1_N"/>
    <property type="match status" value="1"/>
</dbReference>
<keyword evidence="2 7" id="KW-0813">Transport</keyword>
<dbReference type="Gene3D" id="1.10.3720.10">
    <property type="entry name" value="MetI-like"/>
    <property type="match status" value="1"/>
</dbReference>
<dbReference type="Proteomes" id="UP000199382">
    <property type="component" value="Unassembled WGS sequence"/>
</dbReference>
<feature type="transmembrane region" description="Helical" evidence="7">
    <location>
        <begin position="282"/>
        <end position="301"/>
    </location>
</feature>
<sequence length="315" mass="34538">MLFYVLRRTGAALATLAAASVVIFVFIHLIPGDPIYVLLGDEATPEQVEALRTRLGLDRSIVTQYFYWVGNVLQGDLGTSIFFQDPVTLIIRDGAETSILLACVTMVWIVLLGVPVGVLAATRHGTWIDQGLSGIAMLLASIPTFWVGLYLILIFAANLGWLPSSGYPSIFEEGGLSNLRYLLLPSLTLAAPNAALILRLTRASMLDVAKEDYVRTARSKGIRPQRVVIRHILRNALLAVVSAFGFTFAALISEAVVTETVFALPGIGRLVVQSILRRDYPVIQGVILVIVCLYLIINLLVDISYRYLDPRVELE</sequence>
<dbReference type="PANTHER" id="PTHR43163">
    <property type="entry name" value="DIPEPTIDE TRANSPORT SYSTEM PERMEASE PROTEIN DPPB-RELATED"/>
    <property type="match status" value="1"/>
</dbReference>
<keyword evidence="5 7" id="KW-1133">Transmembrane helix</keyword>
<feature type="domain" description="ABC transmembrane type-1" evidence="8">
    <location>
        <begin position="95"/>
        <end position="301"/>
    </location>
</feature>
<feature type="transmembrane region" description="Helical" evidence="7">
    <location>
        <begin position="12"/>
        <end position="30"/>
    </location>
</feature>
<evidence type="ECO:0000256" key="7">
    <source>
        <dbReference type="RuleBase" id="RU363032"/>
    </source>
</evidence>
<dbReference type="AlphaFoldDB" id="A0A1G9D968"/>
<keyword evidence="10" id="KW-1185">Reference proteome</keyword>
<accession>A0A1G9D968</accession>
<dbReference type="RefSeq" id="WP_093160331.1">
    <property type="nucleotide sequence ID" value="NZ_FNEK01000046.1"/>
</dbReference>
<dbReference type="InterPro" id="IPR045621">
    <property type="entry name" value="BPD_transp_1_N"/>
</dbReference>
<protein>
    <submittedName>
        <fullName evidence="9">Peptide/nickel transport system permease protein</fullName>
    </submittedName>
</protein>
<dbReference type="SUPFAM" id="SSF161098">
    <property type="entry name" value="MetI-like"/>
    <property type="match status" value="1"/>
</dbReference>
<keyword evidence="6 7" id="KW-0472">Membrane</keyword>
<dbReference type="EMBL" id="FNEK01000046">
    <property type="protein sequence ID" value="SDK60295.1"/>
    <property type="molecule type" value="Genomic_DNA"/>
</dbReference>
<keyword evidence="3" id="KW-1003">Cell membrane</keyword>
<name>A0A1G9D968_9RHOB</name>
<evidence type="ECO:0000256" key="5">
    <source>
        <dbReference type="ARBA" id="ARBA00022989"/>
    </source>
</evidence>
<dbReference type="STRING" id="571298.SAMN04488026_104618"/>
<keyword evidence="4 7" id="KW-0812">Transmembrane</keyword>
<evidence type="ECO:0000256" key="1">
    <source>
        <dbReference type="ARBA" id="ARBA00004651"/>
    </source>
</evidence>